<dbReference type="PROSITE" id="PS00973">
    <property type="entry name" value="USP_2"/>
    <property type="match status" value="1"/>
</dbReference>
<comment type="similarity">
    <text evidence="2 5">Belongs to the peptidase C19 family.</text>
</comment>
<evidence type="ECO:0000256" key="2">
    <source>
        <dbReference type="ARBA" id="ARBA00009085"/>
    </source>
</evidence>
<keyword evidence="5" id="KW-0833">Ubl conjugation pathway</keyword>
<protein>
    <recommendedName>
        <fullName evidence="5">Ubiquitin carboxyl-terminal hydrolase</fullName>
        <ecNumber evidence="5">3.4.19.12</ecNumber>
    </recommendedName>
</protein>
<dbReference type="GO" id="GO:0005634">
    <property type="term" value="C:nucleus"/>
    <property type="evidence" value="ECO:0007669"/>
    <property type="project" value="TreeGrafter"/>
</dbReference>
<dbReference type="SUPFAM" id="SSF54001">
    <property type="entry name" value="Cysteine proteinases"/>
    <property type="match status" value="1"/>
</dbReference>
<dbReference type="InterPro" id="IPR018200">
    <property type="entry name" value="USP_CS"/>
</dbReference>
<dbReference type="PROSITE" id="PS00972">
    <property type="entry name" value="USP_1"/>
    <property type="match status" value="1"/>
</dbReference>
<comment type="catalytic activity">
    <reaction evidence="1 5">
        <text>Thiol-dependent hydrolysis of ester, thioester, amide, peptide and isopeptide bonds formed by the C-terminal Gly of ubiquitin (a 76-residue protein attached to proteins as an intracellular targeting signal).</text>
        <dbReference type="EC" id="3.4.19.12"/>
    </reaction>
</comment>
<keyword evidence="4 5" id="KW-0378">Hydrolase</keyword>
<evidence type="ECO:0000313" key="9">
    <source>
        <dbReference type="Proteomes" id="UP000092321"/>
    </source>
</evidence>
<dbReference type="InterPro" id="IPR050164">
    <property type="entry name" value="Peptidase_C19"/>
</dbReference>
<proteinExistence type="inferred from homology"/>
<gene>
    <name evidence="8" type="ORF">HANVADRAFT_50988</name>
</gene>
<evidence type="ECO:0000259" key="7">
    <source>
        <dbReference type="PROSITE" id="PS50235"/>
    </source>
</evidence>
<comment type="caution">
    <text evidence="8">The sequence shown here is derived from an EMBL/GenBank/DDBJ whole genome shotgun (WGS) entry which is preliminary data.</text>
</comment>
<feature type="region of interest" description="Disordered" evidence="6">
    <location>
        <begin position="16"/>
        <end position="123"/>
    </location>
</feature>
<dbReference type="EMBL" id="LXPE01000001">
    <property type="protein sequence ID" value="OBA29044.1"/>
    <property type="molecule type" value="Genomic_DNA"/>
</dbReference>
<reference evidence="9" key="1">
    <citation type="journal article" date="2016" name="Proc. Natl. Acad. Sci. U.S.A.">
        <title>Comparative genomics of biotechnologically important yeasts.</title>
        <authorList>
            <person name="Riley R."/>
            <person name="Haridas S."/>
            <person name="Wolfe K.H."/>
            <person name="Lopes M.R."/>
            <person name="Hittinger C.T."/>
            <person name="Goeker M."/>
            <person name="Salamov A.A."/>
            <person name="Wisecaver J.H."/>
            <person name="Long T.M."/>
            <person name="Calvey C.H."/>
            <person name="Aerts A.L."/>
            <person name="Barry K.W."/>
            <person name="Choi C."/>
            <person name="Clum A."/>
            <person name="Coughlan A.Y."/>
            <person name="Deshpande S."/>
            <person name="Douglass A.P."/>
            <person name="Hanson S.J."/>
            <person name="Klenk H.-P."/>
            <person name="LaButti K.M."/>
            <person name="Lapidus A."/>
            <person name="Lindquist E.A."/>
            <person name="Lipzen A.M."/>
            <person name="Meier-Kolthoff J.P."/>
            <person name="Ohm R.A."/>
            <person name="Otillar R.P."/>
            <person name="Pangilinan J.L."/>
            <person name="Peng Y."/>
            <person name="Rokas A."/>
            <person name="Rosa C.A."/>
            <person name="Scheuner C."/>
            <person name="Sibirny A.A."/>
            <person name="Slot J.C."/>
            <person name="Stielow J.B."/>
            <person name="Sun H."/>
            <person name="Kurtzman C.P."/>
            <person name="Blackwell M."/>
            <person name="Grigoriev I.V."/>
            <person name="Jeffries T.W."/>
        </authorList>
    </citation>
    <scope>NUCLEOTIDE SEQUENCE [LARGE SCALE GENOMIC DNA]</scope>
    <source>
        <strain evidence="9">NRRL Y-1626</strain>
    </source>
</reference>
<dbReference type="InterPro" id="IPR028889">
    <property type="entry name" value="USP"/>
</dbReference>
<feature type="region of interest" description="Disordered" evidence="6">
    <location>
        <begin position="699"/>
        <end position="749"/>
    </location>
</feature>
<evidence type="ECO:0000256" key="5">
    <source>
        <dbReference type="RuleBase" id="RU366025"/>
    </source>
</evidence>
<dbReference type="Gene3D" id="3.90.70.10">
    <property type="entry name" value="Cysteine proteinases"/>
    <property type="match status" value="2"/>
</dbReference>
<feature type="compositionally biased region" description="Polar residues" evidence="6">
    <location>
        <begin position="80"/>
        <end position="92"/>
    </location>
</feature>
<evidence type="ECO:0000256" key="6">
    <source>
        <dbReference type="SAM" id="MobiDB-lite"/>
    </source>
</evidence>
<feature type="compositionally biased region" description="Polar residues" evidence="6">
    <location>
        <begin position="699"/>
        <end position="734"/>
    </location>
</feature>
<dbReference type="Proteomes" id="UP000092321">
    <property type="component" value="Unassembled WGS sequence"/>
</dbReference>
<dbReference type="PANTHER" id="PTHR24006:SF733">
    <property type="entry name" value="RE52890P"/>
    <property type="match status" value="1"/>
</dbReference>
<name>A0A1B7TJY6_9ASCO</name>
<dbReference type="OrthoDB" id="3971417at2759"/>
<dbReference type="PROSITE" id="PS50235">
    <property type="entry name" value="USP_3"/>
    <property type="match status" value="1"/>
</dbReference>
<dbReference type="GO" id="GO:0016579">
    <property type="term" value="P:protein deubiquitination"/>
    <property type="evidence" value="ECO:0007669"/>
    <property type="project" value="InterPro"/>
</dbReference>
<dbReference type="AlphaFoldDB" id="A0A1B7TJY6"/>
<feature type="compositionally biased region" description="Basic residues" evidence="6">
    <location>
        <begin position="737"/>
        <end position="749"/>
    </location>
</feature>
<feature type="compositionally biased region" description="Polar residues" evidence="6">
    <location>
        <begin position="16"/>
        <end position="26"/>
    </location>
</feature>
<evidence type="ECO:0000256" key="3">
    <source>
        <dbReference type="ARBA" id="ARBA00022670"/>
    </source>
</evidence>
<feature type="region of interest" description="Disordered" evidence="6">
    <location>
        <begin position="589"/>
        <end position="628"/>
    </location>
</feature>
<dbReference type="InterPro" id="IPR001394">
    <property type="entry name" value="Peptidase_C19_UCH"/>
</dbReference>
<feature type="compositionally biased region" description="Low complexity" evidence="6">
    <location>
        <begin position="40"/>
        <end position="60"/>
    </location>
</feature>
<dbReference type="InterPro" id="IPR038765">
    <property type="entry name" value="Papain-like_cys_pep_sf"/>
</dbReference>
<feature type="compositionally biased region" description="Polar residues" evidence="6">
    <location>
        <begin position="103"/>
        <end position="113"/>
    </location>
</feature>
<dbReference type="EC" id="3.4.19.12" evidence="5"/>
<accession>A0A1B7TJY6</accession>
<keyword evidence="5" id="KW-0788">Thiol protease</keyword>
<dbReference type="PANTHER" id="PTHR24006">
    <property type="entry name" value="UBIQUITIN CARBOXYL-TERMINAL HYDROLASE"/>
    <property type="match status" value="1"/>
</dbReference>
<keyword evidence="3 5" id="KW-0645">Protease</keyword>
<sequence>MGFVKKLTLFNNSDPQLSTCSQTSSNSKKEIKLNGNSKYSNSSGTTTTITTSSNNAATSSHSKIDVSSNKQSEIIEKQPHTSSTIHSTTDLDFNTPEEARSLKSVSDVKSTTSQHKKEEHHNHSFSHLLHKLAPHSTPPSAHNDIDLPTFKNNHYNHHLQISLQQQQHELQLIKEHNKNLYKMLGTRDKVFGIENFGNTCYMNSILQCLFVLDGFRNKLMEAHLVKEIHLSKKNYMALKPRQFTHNSLTNNGQKNKNKTNGIKVVNIDSVLHNLGIKIPADRVVVGGCSDNKVHSNDTRKKNALLKGPVINVDHLSLNYQAIEKDLDKDDSKRLYYALKDLFEIIIENDSSTGVVSPTDLLSTLKTTNMLFQGGMHQDSQEFLNFLLNSMNDHLENLQKQEDIITTENNFIKDYFQGCLTNNIKCLKCNTVSKTYEPFFDIQIPVSKKFKNISNAFNNLIESPAKEILKGSNKFFCEKCGELQKAERVVQISKLPKFLILHLKRYEYSEKENKMVKLFNKMEYSLLLRNDTLKKKYELSGIVVHLGLDSSHGHYISIEQDVLKFYGNVENMSCAYLLFYKELEKEFTGEPTNSADSSGSSSTGSRSSSAVSNTDTSAPSSSSSFSKSRRGSIIPLKKESISPKQKEYNLALKQFIEKDEIFRLKHRSLSKIGLDELESEIKTPPVTPNASGTKLNFLLSSNPMNKQLPSSTKNSNGNQTSGTQVSSAGSETNDGNIKRSRSKFWRRIRE</sequence>
<feature type="domain" description="USP" evidence="7">
    <location>
        <begin position="191"/>
        <end position="658"/>
    </location>
</feature>
<keyword evidence="9" id="KW-1185">Reference proteome</keyword>
<dbReference type="Pfam" id="PF00443">
    <property type="entry name" value="UCH"/>
    <property type="match status" value="1"/>
</dbReference>
<feature type="compositionally biased region" description="Low complexity" evidence="6">
    <location>
        <begin position="593"/>
        <end position="625"/>
    </location>
</feature>
<dbReference type="GO" id="GO:0004843">
    <property type="term" value="F:cysteine-type deubiquitinase activity"/>
    <property type="evidence" value="ECO:0007669"/>
    <property type="project" value="UniProtKB-UniRule"/>
</dbReference>
<evidence type="ECO:0000313" key="8">
    <source>
        <dbReference type="EMBL" id="OBA29044.1"/>
    </source>
</evidence>
<dbReference type="GO" id="GO:0005829">
    <property type="term" value="C:cytosol"/>
    <property type="evidence" value="ECO:0007669"/>
    <property type="project" value="TreeGrafter"/>
</dbReference>
<evidence type="ECO:0000256" key="1">
    <source>
        <dbReference type="ARBA" id="ARBA00000707"/>
    </source>
</evidence>
<dbReference type="GO" id="GO:0006508">
    <property type="term" value="P:proteolysis"/>
    <property type="evidence" value="ECO:0007669"/>
    <property type="project" value="UniProtKB-KW"/>
</dbReference>
<evidence type="ECO:0000256" key="4">
    <source>
        <dbReference type="ARBA" id="ARBA00022801"/>
    </source>
</evidence>
<organism evidence="8 9">
    <name type="scientific">Hanseniaspora valbyensis NRRL Y-1626</name>
    <dbReference type="NCBI Taxonomy" id="766949"/>
    <lineage>
        <taxon>Eukaryota</taxon>
        <taxon>Fungi</taxon>
        <taxon>Dikarya</taxon>
        <taxon>Ascomycota</taxon>
        <taxon>Saccharomycotina</taxon>
        <taxon>Saccharomycetes</taxon>
        <taxon>Saccharomycodales</taxon>
        <taxon>Saccharomycodaceae</taxon>
        <taxon>Hanseniaspora</taxon>
    </lineage>
</organism>